<dbReference type="OrthoDB" id="136513at2"/>
<dbReference type="STRING" id="360411.AC812_06300"/>
<feature type="signal peptide" evidence="1">
    <location>
        <begin position="1"/>
        <end position="17"/>
    </location>
</feature>
<dbReference type="PROSITE" id="PS51257">
    <property type="entry name" value="PROKAR_LIPOPROTEIN"/>
    <property type="match status" value="1"/>
</dbReference>
<dbReference type="Proteomes" id="UP000050514">
    <property type="component" value="Unassembled WGS sequence"/>
</dbReference>
<evidence type="ECO:0000313" key="3">
    <source>
        <dbReference type="EMBL" id="KPL76284.1"/>
    </source>
</evidence>
<reference evidence="3 4" key="1">
    <citation type="submission" date="2015-07" db="EMBL/GenBank/DDBJ databases">
        <title>Draft genome of Bellilinea caldifistulae DSM 17877.</title>
        <authorList>
            <person name="Hemp J."/>
            <person name="Ward L.M."/>
            <person name="Pace L.A."/>
            <person name="Fischer W.W."/>
        </authorList>
    </citation>
    <scope>NUCLEOTIDE SEQUENCE [LARGE SCALE GENOMIC DNA]</scope>
    <source>
        <strain evidence="3 4">GOMI-1</strain>
    </source>
</reference>
<dbReference type="EMBL" id="LGHJ01000012">
    <property type="protein sequence ID" value="KPL76284.1"/>
    <property type="molecule type" value="Genomic_DNA"/>
</dbReference>
<evidence type="ECO:0000313" key="4">
    <source>
        <dbReference type="Proteomes" id="UP000050514"/>
    </source>
</evidence>
<accession>A0A0P6X493</accession>
<sequence length="311" mass="33917">MRRGLLLWMILLGLASACNLPVAFNPPAAATETIMPTPSPTLALTTTPVLLSRNHLENMEYTLPVGLEGEQVSFRLTDGVFQRGEDPAAVDFMEVRLGDTLAFGDLNGDGLPDAAVVLAANYGGTGVFVWIVAVLNRDGSGEQAGLYFVDDRPRVESLQIVDARIELEGLIHGPSDPGCCPNQPVRWSLRLIPAGLKPVSISTRIGDLWREINLEAPLENSRVGDRVEVRGGVPVMPFEATLNYRIYSEEGVEYRYSYLMVDAPDYGYPGTFQEQIDLSSVPPGVIYLEVFELSPADGSVLALKAVRLIRE</sequence>
<comment type="caution">
    <text evidence="3">The sequence shown here is derived from an EMBL/GenBank/DDBJ whole genome shotgun (WGS) entry which is preliminary data.</text>
</comment>
<feature type="domain" description="Bacterial spore germination immunoglobulin-like" evidence="2">
    <location>
        <begin position="212"/>
        <end position="299"/>
    </location>
</feature>
<dbReference type="RefSeq" id="WP_061919227.1">
    <property type="nucleotide sequence ID" value="NZ_DF967971.1"/>
</dbReference>
<feature type="chain" id="PRO_5006132825" description="Bacterial spore germination immunoglobulin-like domain-containing protein" evidence="1">
    <location>
        <begin position="18"/>
        <end position="311"/>
    </location>
</feature>
<keyword evidence="1" id="KW-0732">Signal</keyword>
<name>A0A0P6X493_9CHLR</name>
<protein>
    <recommendedName>
        <fullName evidence="2">Bacterial spore germination immunoglobulin-like domain-containing protein</fullName>
    </recommendedName>
</protein>
<dbReference type="InterPro" id="IPR028994">
    <property type="entry name" value="Integrin_alpha_N"/>
</dbReference>
<dbReference type="InterPro" id="IPR018911">
    <property type="entry name" value="Gmad2_Ig-like_dom"/>
</dbReference>
<proteinExistence type="predicted"/>
<dbReference type="Pfam" id="PF10648">
    <property type="entry name" value="Gmad2"/>
    <property type="match status" value="1"/>
</dbReference>
<organism evidence="3 4">
    <name type="scientific">Bellilinea caldifistulae</name>
    <dbReference type="NCBI Taxonomy" id="360411"/>
    <lineage>
        <taxon>Bacteria</taxon>
        <taxon>Bacillati</taxon>
        <taxon>Chloroflexota</taxon>
        <taxon>Anaerolineae</taxon>
        <taxon>Anaerolineales</taxon>
        <taxon>Anaerolineaceae</taxon>
        <taxon>Bellilinea</taxon>
    </lineage>
</organism>
<gene>
    <name evidence="3" type="ORF">AC812_06300</name>
</gene>
<evidence type="ECO:0000259" key="2">
    <source>
        <dbReference type="Pfam" id="PF10648"/>
    </source>
</evidence>
<dbReference type="AlphaFoldDB" id="A0A0P6X493"/>
<keyword evidence="4" id="KW-1185">Reference proteome</keyword>
<evidence type="ECO:0000256" key="1">
    <source>
        <dbReference type="SAM" id="SignalP"/>
    </source>
</evidence>
<dbReference type="SUPFAM" id="SSF69318">
    <property type="entry name" value="Integrin alpha N-terminal domain"/>
    <property type="match status" value="1"/>
</dbReference>